<dbReference type="Pfam" id="PF24883">
    <property type="entry name" value="NPHP3_N"/>
    <property type="match status" value="1"/>
</dbReference>
<evidence type="ECO:0000256" key="2">
    <source>
        <dbReference type="SAM" id="MobiDB-lite"/>
    </source>
</evidence>
<dbReference type="AlphaFoldDB" id="A0A8H6TFY2"/>
<comment type="caution">
    <text evidence="4">The sequence shown here is derived from an EMBL/GenBank/DDBJ whole genome shotgun (WGS) entry which is preliminary data.</text>
</comment>
<evidence type="ECO:0000256" key="1">
    <source>
        <dbReference type="ARBA" id="ARBA00022737"/>
    </source>
</evidence>
<keyword evidence="5" id="KW-1185">Reference proteome</keyword>
<organism evidence="4 5">
    <name type="scientific">Mycena indigotica</name>
    <dbReference type="NCBI Taxonomy" id="2126181"/>
    <lineage>
        <taxon>Eukaryota</taxon>
        <taxon>Fungi</taxon>
        <taxon>Dikarya</taxon>
        <taxon>Basidiomycota</taxon>
        <taxon>Agaricomycotina</taxon>
        <taxon>Agaricomycetes</taxon>
        <taxon>Agaricomycetidae</taxon>
        <taxon>Agaricales</taxon>
        <taxon>Marasmiineae</taxon>
        <taxon>Mycenaceae</taxon>
        <taxon>Mycena</taxon>
    </lineage>
</organism>
<gene>
    <name evidence="4" type="ORF">MIND_00120400</name>
</gene>
<dbReference type="GeneID" id="59340656"/>
<dbReference type="InterPro" id="IPR056884">
    <property type="entry name" value="NPHP3-like_N"/>
</dbReference>
<dbReference type="OrthoDB" id="448455at2759"/>
<dbReference type="Proteomes" id="UP000636479">
    <property type="component" value="Unassembled WGS sequence"/>
</dbReference>
<evidence type="ECO:0000259" key="3">
    <source>
        <dbReference type="Pfam" id="PF24883"/>
    </source>
</evidence>
<evidence type="ECO:0000313" key="5">
    <source>
        <dbReference type="Proteomes" id="UP000636479"/>
    </source>
</evidence>
<dbReference type="PANTHER" id="PTHR10039:SF15">
    <property type="entry name" value="NACHT DOMAIN-CONTAINING PROTEIN"/>
    <property type="match status" value="1"/>
</dbReference>
<proteinExistence type="predicted"/>
<name>A0A8H6TFY2_9AGAR</name>
<sequence>MEAELIQMTVKGGTGGAGGAGGRQGGSGGAGEGARVYVNSEQARIYTGGETEEMERKKIINWISPINYAPRHQQIYDSCHEGTGEWFLQHSDFLSWKLGHGQTLWCVGGPGVGKSVLA</sequence>
<dbReference type="PANTHER" id="PTHR10039">
    <property type="entry name" value="AMELOGENIN"/>
    <property type="match status" value="1"/>
</dbReference>
<accession>A0A8H6TFY2</accession>
<dbReference type="RefSeq" id="XP_037226050.1">
    <property type="nucleotide sequence ID" value="XM_037358140.1"/>
</dbReference>
<reference evidence="4" key="1">
    <citation type="submission" date="2020-05" db="EMBL/GenBank/DDBJ databases">
        <title>Mycena genomes resolve the evolution of fungal bioluminescence.</title>
        <authorList>
            <person name="Tsai I.J."/>
        </authorList>
    </citation>
    <scope>NUCLEOTIDE SEQUENCE</scope>
    <source>
        <strain evidence="4">171206Taipei</strain>
    </source>
</reference>
<feature type="compositionally biased region" description="Gly residues" evidence="2">
    <location>
        <begin position="12"/>
        <end position="32"/>
    </location>
</feature>
<dbReference type="EMBL" id="JACAZF010000001">
    <property type="protein sequence ID" value="KAF7316027.1"/>
    <property type="molecule type" value="Genomic_DNA"/>
</dbReference>
<feature type="region of interest" description="Disordered" evidence="2">
    <location>
        <begin position="12"/>
        <end position="33"/>
    </location>
</feature>
<evidence type="ECO:0000313" key="4">
    <source>
        <dbReference type="EMBL" id="KAF7316027.1"/>
    </source>
</evidence>
<feature type="domain" description="Nephrocystin 3-like N-terminal" evidence="3">
    <location>
        <begin position="82"/>
        <end position="118"/>
    </location>
</feature>
<protein>
    <submittedName>
        <fullName evidence="4">Ankyrin 2,3/unc44</fullName>
    </submittedName>
</protein>
<keyword evidence="1" id="KW-0677">Repeat</keyword>